<dbReference type="Proteomes" id="UP000001058">
    <property type="component" value="Unassembled WGS sequence"/>
</dbReference>
<feature type="region of interest" description="Disordered" evidence="1">
    <location>
        <begin position="446"/>
        <end position="487"/>
    </location>
</feature>
<evidence type="ECO:0000256" key="1">
    <source>
        <dbReference type="SAM" id="MobiDB-lite"/>
    </source>
</evidence>
<reference evidence="3 4" key="1">
    <citation type="journal article" date="2010" name="Science">
        <title>Genomic analysis of organismal complexity in the multicellular green alga Volvox carteri.</title>
        <authorList>
            <person name="Prochnik S.E."/>
            <person name="Umen J."/>
            <person name="Nedelcu A.M."/>
            <person name="Hallmann A."/>
            <person name="Miller S.M."/>
            <person name="Nishii I."/>
            <person name="Ferris P."/>
            <person name="Kuo A."/>
            <person name="Mitros T."/>
            <person name="Fritz-Laylin L.K."/>
            <person name="Hellsten U."/>
            <person name="Chapman J."/>
            <person name="Simakov O."/>
            <person name="Rensing S.A."/>
            <person name="Terry A."/>
            <person name="Pangilinan J."/>
            <person name="Kapitonov V."/>
            <person name="Jurka J."/>
            <person name="Salamov A."/>
            <person name="Shapiro H."/>
            <person name="Schmutz J."/>
            <person name="Grimwood J."/>
            <person name="Lindquist E."/>
            <person name="Lucas S."/>
            <person name="Grigoriev I.V."/>
            <person name="Schmitt R."/>
            <person name="Kirk D."/>
            <person name="Rokhsar D.S."/>
        </authorList>
    </citation>
    <scope>NUCLEOTIDE SEQUENCE [LARGE SCALE GENOMIC DNA]</scope>
    <source>
        <strain evidence="4">f. Nagariensis / Eve</strain>
    </source>
</reference>
<evidence type="ECO:0000313" key="3">
    <source>
        <dbReference type="EMBL" id="EFJ43745.1"/>
    </source>
</evidence>
<feature type="region of interest" description="Disordered" evidence="1">
    <location>
        <begin position="122"/>
        <end position="234"/>
    </location>
</feature>
<proteinExistence type="predicted"/>
<organism evidence="4">
    <name type="scientific">Volvox carteri f. nagariensis</name>
    <dbReference type="NCBI Taxonomy" id="3068"/>
    <lineage>
        <taxon>Eukaryota</taxon>
        <taxon>Viridiplantae</taxon>
        <taxon>Chlorophyta</taxon>
        <taxon>core chlorophytes</taxon>
        <taxon>Chlorophyceae</taxon>
        <taxon>CS clade</taxon>
        <taxon>Chlamydomonadales</taxon>
        <taxon>Volvocaceae</taxon>
        <taxon>Volvox</taxon>
    </lineage>
</organism>
<dbReference type="InParanoid" id="D8U943"/>
<dbReference type="AlphaFoldDB" id="D8U943"/>
<name>D8U943_VOLCA</name>
<accession>D8U943</accession>
<feature type="compositionally biased region" description="Low complexity" evidence="1">
    <location>
        <begin position="168"/>
        <end position="182"/>
    </location>
</feature>
<feature type="region of interest" description="Disordered" evidence="1">
    <location>
        <begin position="367"/>
        <end position="396"/>
    </location>
</feature>
<evidence type="ECO:0000256" key="2">
    <source>
        <dbReference type="SAM" id="Phobius"/>
    </source>
</evidence>
<dbReference type="RefSeq" id="XP_002955226.1">
    <property type="nucleotide sequence ID" value="XM_002955180.1"/>
</dbReference>
<feature type="compositionally biased region" description="Basic and acidic residues" evidence="1">
    <location>
        <begin position="208"/>
        <end position="231"/>
    </location>
</feature>
<sequence length="534" mass="55662">MARKRHAQRLHALLSRLRSGGVLGILRGVLELPSAFSCPIAKLAGVLRLPPALLWAAITALLGSAVLALSWILTVLILAVTRPLNIPLEDQEQRRSKCSEPCERVDGDAKTGAELAGLSLSGADPIRKRSGSPACNGSDAGGGGKTSSPVTSWPLGDGADTDDEYGDESAGGADGIAGADLDSLVERGKGHSNWQAGGRPFSSSPGREGMKDRETRAASVDSDRADAEHASRTSAWRTKLPAALPYMDEQRAAEVRRHVSRYASVIPATAFEAARCCDAVFGLGLDAGGYSRLQALETAATAVVMKQGREIGDGEMEEEMVLEDELPQEGAAALGRLALHTHLARYLYGLHGGTAYTPANTPAADPGAAGACSISAADEGSHRAQQRRPAADPTAAPGAATAAAAAASTLYDIAVFVRTEVLAGLARRLRLDLLMYDARRPGFIAAGDDTSHTRRGESSGSPSVSKSRRRRREVTATARVGPASAAAPGAPLSPVALAAALLRLVWEAHVAEPERAWLAVCVLAGLAQELRLVV</sequence>
<evidence type="ECO:0000313" key="4">
    <source>
        <dbReference type="Proteomes" id="UP000001058"/>
    </source>
</evidence>
<feature type="compositionally biased region" description="Low complexity" evidence="1">
    <location>
        <begin position="387"/>
        <end position="396"/>
    </location>
</feature>
<dbReference type="GeneID" id="9626267"/>
<keyword evidence="2" id="KW-0472">Membrane</keyword>
<dbReference type="OrthoDB" id="10675040at2759"/>
<keyword evidence="4" id="KW-1185">Reference proteome</keyword>
<gene>
    <name evidence="3" type="ORF">VOLCADRAFT_106691</name>
</gene>
<feature type="transmembrane region" description="Helical" evidence="2">
    <location>
        <begin position="52"/>
        <end position="80"/>
    </location>
</feature>
<protein>
    <submittedName>
        <fullName evidence="3">Uncharacterized protein</fullName>
    </submittedName>
</protein>
<dbReference type="EMBL" id="GL378370">
    <property type="protein sequence ID" value="EFJ43745.1"/>
    <property type="molecule type" value="Genomic_DNA"/>
</dbReference>
<feature type="compositionally biased region" description="Low complexity" evidence="1">
    <location>
        <begin position="475"/>
        <end position="487"/>
    </location>
</feature>
<keyword evidence="2" id="KW-0812">Transmembrane</keyword>
<keyword evidence="2" id="KW-1133">Transmembrane helix</keyword>
<dbReference type="KEGG" id="vcn:VOLCADRAFT_106691"/>